<name>A0ACC2KBJ1_PERAE</name>
<keyword evidence="2" id="KW-1185">Reference proteome</keyword>
<organism evidence="1 2">
    <name type="scientific">Persea americana</name>
    <name type="common">Avocado</name>
    <dbReference type="NCBI Taxonomy" id="3435"/>
    <lineage>
        <taxon>Eukaryota</taxon>
        <taxon>Viridiplantae</taxon>
        <taxon>Streptophyta</taxon>
        <taxon>Embryophyta</taxon>
        <taxon>Tracheophyta</taxon>
        <taxon>Spermatophyta</taxon>
        <taxon>Magnoliopsida</taxon>
        <taxon>Magnoliidae</taxon>
        <taxon>Laurales</taxon>
        <taxon>Lauraceae</taxon>
        <taxon>Persea</taxon>
    </lineage>
</organism>
<protein>
    <submittedName>
        <fullName evidence="1">Uncharacterized protein</fullName>
    </submittedName>
</protein>
<accession>A0ACC2KBJ1</accession>
<dbReference type="EMBL" id="CM056812">
    <property type="protein sequence ID" value="KAJ8618519.1"/>
    <property type="molecule type" value="Genomic_DNA"/>
</dbReference>
<gene>
    <name evidence="1" type="ORF">MRB53_014705</name>
</gene>
<reference evidence="1 2" key="1">
    <citation type="journal article" date="2022" name="Hortic Res">
        <title>A haplotype resolved chromosomal level avocado genome allows analysis of novel avocado genes.</title>
        <authorList>
            <person name="Nath O."/>
            <person name="Fletcher S.J."/>
            <person name="Hayward A."/>
            <person name="Shaw L.M."/>
            <person name="Masouleh A.K."/>
            <person name="Furtado A."/>
            <person name="Henry R.J."/>
            <person name="Mitter N."/>
        </authorList>
    </citation>
    <scope>NUCLEOTIDE SEQUENCE [LARGE SCALE GENOMIC DNA]</scope>
    <source>
        <strain evidence="2">cv. Hass</strain>
    </source>
</reference>
<dbReference type="Proteomes" id="UP001234297">
    <property type="component" value="Chromosome 4"/>
</dbReference>
<comment type="caution">
    <text evidence="1">The sequence shown here is derived from an EMBL/GenBank/DDBJ whole genome shotgun (WGS) entry which is preliminary data.</text>
</comment>
<sequence>MFSDSSPNATSLFTIVVSFLLFNTVGALIRMREDIRQVTFTISFSVLLLVFFSCVSVFEKLPQDSKKKKRLKIPIWLLYATLNSMFAYRFWTIIQPGMALGWLVWGMGGTSSLITFYFFFLYTDKKSRPGECDSMALCAEQV</sequence>
<proteinExistence type="predicted"/>
<evidence type="ECO:0000313" key="1">
    <source>
        <dbReference type="EMBL" id="KAJ8618519.1"/>
    </source>
</evidence>
<evidence type="ECO:0000313" key="2">
    <source>
        <dbReference type="Proteomes" id="UP001234297"/>
    </source>
</evidence>